<name>F4L0G7_HALH1</name>
<gene>
    <name evidence="1" type="ordered locus">Halhy_0570</name>
</gene>
<dbReference type="Proteomes" id="UP000008461">
    <property type="component" value="Chromosome"/>
</dbReference>
<reference evidence="1 2" key="1">
    <citation type="journal article" date="2011" name="Stand. Genomic Sci.">
        <title>Complete genome sequence of Haliscomenobacter hydrossis type strain (O).</title>
        <authorList>
            <consortium name="US DOE Joint Genome Institute (JGI-PGF)"/>
            <person name="Daligault H."/>
            <person name="Lapidus A."/>
            <person name="Zeytun A."/>
            <person name="Nolan M."/>
            <person name="Lucas S."/>
            <person name="Del Rio T.G."/>
            <person name="Tice H."/>
            <person name="Cheng J.F."/>
            <person name="Tapia R."/>
            <person name="Han C."/>
            <person name="Goodwin L."/>
            <person name="Pitluck S."/>
            <person name="Liolios K."/>
            <person name="Pagani I."/>
            <person name="Ivanova N."/>
            <person name="Huntemann M."/>
            <person name="Mavromatis K."/>
            <person name="Mikhailova N."/>
            <person name="Pati A."/>
            <person name="Chen A."/>
            <person name="Palaniappan K."/>
            <person name="Land M."/>
            <person name="Hauser L."/>
            <person name="Brambilla E.M."/>
            <person name="Rohde M."/>
            <person name="Verbarg S."/>
            <person name="Goker M."/>
            <person name="Bristow J."/>
            <person name="Eisen J.A."/>
            <person name="Markowitz V."/>
            <person name="Hugenholtz P."/>
            <person name="Kyrpides N.C."/>
            <person name="Klenk H.P."/>
            <person name="Woyke T."/>
        </authorList>
    </citation>
    <scope>NUCLEOTIDE SEQUENCE [LARGE SCALE GENOMIC DNA]</scope>
    <source>
        <strain evidence="2">ATCC 27775 / DSM 1100 / LMG 10767 / O</strain>
    </source>
</reference>
<evidence type="ECO:0000313" key="1">
    <source>
        <dbReference type="EMBL" id="AEE48479.1"/>
    </source>
</evidence>
<dbReference type="RefSeq" id="WP_013763043.1">
    <property type="nucleotide sequence ID" value="NC_015510.1"/>
</dbReference>
<dbReference type="STRING" id="760192.Halhy_0570"/>
<dbReference type="eggNOG" id="COG3422">
    <property type="taxonomic scope" value="Bacteria"/>
</dbReference>
<dbReference type="HOGENOM" id="CLU_007876_0_0_10"/>
<accession>F4L0G7</accession>
<dbReference type="AlphaFoldDB" id="F4L0G7"/>
<evidence type="ECO:0000313" key="2">
    <source>
        <dbReference type="Proteomes" id="UP000008461"/>
    </source>
</evidence>
<protein>
    <submittedName>
        <fullName evidence="1">Uncharacterized protein</fullName>
    </submittedName>
</protein>
<keyword evidence="2" id="KW-1185">Reference proteome</keyword>
<dbReference type="OrthoDB" id="8263000at2"/>
<dbReference type="EMBL" id="CP002691">
    <property type="protein sequence ID" value="AEE48479.1"/>
    <property type="molecule type" value="Genomic_DNA"/>
</dbReference>
<sequence length="1136" mass="130331">MTNQALIAKNPDFKHSEDYYFLRRKGIEFIEQMGSLEWTDYNSHDPGITILEALCYAITDLGFRTGWDIKDLLANPPGKVPTPELQALFTARNILTTNPLTVNDYRRLLVDLDPVRNAWLVCRSCACEIGLYGNCQESKLVYAHPAKQEQEIKVIPKGTYDVLLELENDPKLGDLNNRKLRNQFTVKNDVENRRYPVVLELRFPDLDPLFWEQVLIKTRVDGKWTVAPGKINTISMQRISLNTEGAEATNTDLRNWQNLFYTTLRVKLDNGEFVYIKDATVRLFGKSAVREVFDKALLKEQLQNAAETGVVPLFFEKMAKVQEAVLLVQDQLHAHRNLAEDFCCVGRVGVEDVAVCADIEVKPDADIDKVQSQVLFEIEKYFNPSVKFYALREMLEEKIPVEEIFEGPQLSHGFLKTNDLEAAQLKTQLRTSDLINQLVEIEGVIAVKDLMLTRYDDLGQPVRGVADLDRGNPNQLSARWTLEISDRCQPRLYVENSKFLFIKNGLPFIAREEEVHHTLQQLRGESERLKITQHPAEDLAVPLGRYRNPGQYFPVQYSFPMTYGVGREGIRKDAPAERHAQAKQLKAFLLFFEQLLANQLAQVANVKYLFSLDSDVEQTYFTKNLRDNDLIQGSEELIAASLDEDRLEQLQESEPERLDRRNRFLDHLLARFAEDFTDYALLQFSLSDDRIQAQKELIETKIKLLKNHPDNSRNRARAINYQEPISDENHAVLRRRIARLLGLDEATEKQIFLIEHLLLRPRFPGDAVMPVCLDPTCQTCHDAEPYSFQMTVVMPGWARLTDEDLNWRRYADRTIQMEVPAHILVKICWVGDERLEFDPCSAGLQPVVKTLCQKGMSAGGTQPNGTEIEQALEVIWQAFKARFDEWMEGKAHEFFEQDDTQEALDLFFTSNDPFVDIIDPVISNWGDMQLEIRGQMATYFAIVAVEGLQYTRLKAAWEDWLTTAARTDWCTRMPLRAGLERLILLRKIQQVFAEEERVVLKPEEVERIKNCACALSEKFGHAYYERVTAKLNTRVDLPNLDLTPIVTDILAEFFADRTNCSGLKRVFNKELQDDITSLFIMMYPDELVELSRKLKRLIGLLTSVKSIYPPATLHDCDDGNDDNPVRLDSTALGGSL</sequence>
<reference key="2">
    <citation type="submission" date="2011-04" db="EMBL/GenBank/DDBJ databases">
        <title>Complete sequence of chromosome of Haliscomenobacter hydrossis DSM 1100.</title>
        <authorList>
            <consortium name="US DOE Joint Genome Institute (JGI-PGF)"/>
            <person name="Lucas S."/>
            <person name="Han J."/>
            <person name="Lapidus A."/>
            <person name="Bruce D."/>
            <person name="Goodwin L."/>
            <person name="Pitluck S."/>
            <person name="Peters L."/>
            <person name="Kyrpides N."/>
            <person name="Mavromatis K."/>
            <person name="Ivanova N."/>
            <person name="Ovchinnikova G."/>
            <person name="Pagani I."/>
            <person name="Daligault H."/>
            <person name="Detter J.C."/>
            <person name="Han C."/>
            <person name="Land M."/>
            <person name="Hauser L."/>
            <person name="Markowitz V."/>
            <person name="Cheng J.-F."/>
            <person name="Hugenholtz P."/>
            <person name="Woyke T."/>
            <person name="Wu D."/>
            <person name="Verbarg S."/>
            <person name="Frueling A."/>
            <person name="Brambilla E."/>
            <person name="Klenk H.-P."/>
            <person name="Eisen J.A."/>
        </authorList>
    </citation>
    <scope>NUCLEOTIDE SEQUENCE</scope>
    <source>
        <strain>DSM 1100</strain>
    </source>
</reference>
<organism evidence="1 2">
    <name type="scientific">Haliscomenobacter hydrossis (strain ATCC 27775 / DSM 1100 / LMG 10767 / O)</name>
    <dbReference type="NCBI Taxonomy" id="760192"/>
    <lineage>
        <taxon>Bacteria</taxon>
        <taxon>Pseudomonadati</taxon>
        <taxon>Bacteroidota</taxon>
        <taxon>Saprospiria</taxon>
        <taxon>Saprospirales</taxon>
        <taxon>Haliscomenobacteraceae</taxon>
        <taxon>Haliscomenobacter</taxon>
    </lineage>
</organism>
<proteinExistence type="predicted"/>
<dbReference type="KEGG" id="hhy:Halhy_0570"/>